<dbReference type="Pfam" id="PF03816">
    <property type="entry name" value="LytR_cpsA_psr"/>
    <property type="match status" value="1"/>
</dbReference>
<dbReference type="PANTHER" id="PTHR33392">
    <property type="entry name" value="POLYISOPRENYL-TEICHOIC ACID--PEPTIDOGLYCAN TEICHOIC ACID TRANSFERASE TAGU"/>
    <property type="match status" value="1"/>
</dbReference>
<keyword evidence="2" id="KW-0812">Transmembrane</keyword>
<comment type="caution">
    <text evidence="4">The sequence shown here is derived from an EMBL/GenBank/DDBJ whole genome shotgun (WGS) entry which is preliminary data.</text>
</comment>
<dbReference type="Proteomes" id="UP001597196">
    <property type="component" value="Unassembled WGS sequence"/>
</dbReference>
<dbReference type="RefSeq" id="WP_203637052.1">
    <property type="nucleotide sequence ID" value="NZ_BOLR01000011.1"/>
</dbReference>
<name>A0ABW4CJ35_9LACO</name>
<proteinExistence type="inferred from homology"/>
<dbReference type="NCBIfam" id="TIGR00350">
    <property type="entry name" value="lytR_cpsA_psr"/>
    <property type="match status" value="1"/>
</dbReference>
<dbReference type="InterPro" id="IPR004474">
    <property type="entry name" value="LytR_CpsA_psr"/>
</dbReference>
<evidence type="ECO:0000313" key="4">
    <source>
        <dbReference type="EMBL" id="MFD1430099.1"/>
    </source>
</evidence>
<keyword evidence="2" id="KW-0472">Membrane</keyword>
<dbReference type="EMBL" id="JBHTOC010000009">
    <property type="protein sequence ID" value="MFD1430099.1"/>
    <property type="molecule type" value="Genomic_DNA"/>
</dbReference>
<dbReference type="Gene3D" id="3.40.630.190">
    <property type="entry name" value="LCP protein"/>
    <property type="match status" value="1"/>
</dbReference>
<keyword evidence="5" id="KW-1185">Reference proteome</keyword>
<comment type="similarity">
    <text evidence="1">Belongs to the LytR/CpsA/Psr (LCP) family.</text>
</comment>
<dbReference type="PANTHER" id="PTHR33392:SF6">
    <property type="entry name" value="POLYISOPRENYL-TEICHOIC ACID--PEPTIDOGLYCAN TEICHOIC ACID TRANSFERASE TAGU"/>
    <property type="match status" value="1"/>
</dbReference>
<feature type="domain" description="Cell envelope-related transcriptional attenuator" evidence="3">
    <location>
        <begin position="94"/>
        <end position="244"/>
    </location>
</feature>
<protein>
    <submittedName>
        <fullName evidence="4">LCP family protein</fullName>
    </submittedName>
</protein>
<feature type="transmembrane region" description="Helical" evidence="2">
    <location>
        <begin position="20"/>
        <end position="40"/>
    </location>
</feature>
<organism evidence="4 5">
    <name type="scientific">Lacticaseibacillus mingshuiensis</name>
    <dbReference type="NCBI Taxonomy" id="2799574"/>
    <lineage>
        <taxon>Bacteria</taxon>
        <taxon>Bacillati</taxon>
        <taxon>Bacillota</taxon>
        <taxon>Bacilli</taxon>
        <taxon>Lactobacillales</taxon>
        <taxon>Lactobacillaceae</taxon>
        <taxon>Lacticaseibacillus</taxon>
    </lineage>
</organism>
<gene>
    <name evidence="4" type="ORF">ACFQ4P_07550</name>
</gene>
<dbReference type="InterPro" id="IPR050922">
    <property type="entry name" value="LytR/CpsA/Psr_CW_biosynth"/>
</dbReference>
<evidence type="ECO:0000313" key="5">
    <source>
        <dbReference type="Proteomes" id="UP001597196"/>
    </source>
</evidence>
<keyword evidence="2" id="KW-1133">Transmembrane helix</keyword>
<evidence type="ECO:0000256" key="1">
    <source>
        <dbReference type="ARBA" id="ARBA00006068"/>
    </source>
</evidence>
<reference evidence="5" key="1">
    <citation type="journal article" date="2019" name="Int. J. Syst. Evol. Microbiol.">
        <title>The Global Catalogue of Microorganisms (GCM) 10K type strain sequencing project: providing services to taxonomists for standard genome sequencing and annotation.</title>
        <authorList>
            <consortium name="The Broad Institute Genomics Platform"/>
            <consortium name="The Broad Institute Genome Sequencing Center for Infectious Disease"/>
            <person name="Wu L."/>
            <person name="Ma J."/>
        </authorList>
    </citation>
    <scope>NUCLEOTIDE SEQUENCE [LARGE SCALE GENOMIC DNA]</scope>
    <source>
        <strain evidence="5">CCM 8980</strain>
    </source>
</reference>
<accession>A0ABW4CJ35</accession>
<sequence length="366" mass="39311">MADKRRGEKQDHQRHLIGKLVMMAVLAVAFLAAGYAARLWTQTKTAVAKTYEVAKTKEGKTVTYHSAIDGTKPLSILLLGTDTGAFGRTETNGRTDAMILVTIDPKAQHTTMTSLPRDMLSVMADSGDMTGQFAKLNAAYAYGGASASIQTVHDYLNVPINKYVVVNMSGLAKIVDAVGGIDIDVKFGWTDKDVGNQTFVKGKQHVNGKRALAYARMRHEDPEGDNGRAKRQQEVIEAIVKKALSASSLSNYENVMASLSSTMRTDLSFDDLLAIAAKYRAAASNITKDAIKATGAWVTDGSGMQSAYQVATTAELQRVSDAIRKELGLASVPLTGKVIEENKLNAANGMPLGDGGNPIYTLYNVQ</sequence>
<evidence type="ECO:0000259" key="3">
    <source>
        <dbReference type="Pfam" id="PF03816"/>
    </source>
</evidence>
<evidence type="ECO:0000256" key="2">
    <source>
        <dbReference type="SAM" id="Phobius"/>
    </source>
</evidence>